<dbReference type="EMBL" id="JACIEK010000030">
    <property type="protein sequence ID" value="MBB4000776.1"/>
    <property type="molecule type" value="Genomic_DNA"/>
</dbReference>
<dbReference type="InterPro" id="IPR008995">
    <property type="entry name" value="Mo/tungstate-bd_C_term_dom"/>
</dbReference>
<dbReference type="RefSeq" id="WP_183202795.1">
    <property type="nucleotide sequence ID" value="NZ_JACIEK010000030.1"/>
</dbReference>
<keyword evidence="5 8" id="KW-0067">ATP-binding</keyword>
<organism evidence="8 9">
    <name type="scientific">Aureimonas pseudogalii</name>
    <dbReference type="NCBI Taxonomy" id="1744844"/>
    <lineage>
        <taxon>Bacteria</taxon>
        <taxon>Pseudomonadati</taxon>
        <taxon>Pseudomonadota</taxon>
        <taxon>Alphaproteobacteria</taxon>
        <taxon>Hyphomicrobiales</taxon>
        <taxon>Aurantimonadaceae</taxon>
        <taxon>Aureimonas</taxon>
    </lineage>
</organism>
<evidence type="ECO:0000256" key="1">
    <source>
        <dbReference type="ARBA" id="ARBA00004417"/>
    </source>
</evidence>
<gene>
    <name evidence="8" type="ORF">GGR04_004656</name>
</gene>
<dbReference type="Pfam" id="PF17912">
    <property type="entry name" value="OB_MalK"/>
    <property type="match status" value="1"/>
</dbReference>
<dbReference type="InterPro" id="IPR003439">
    <property type="entry name" value="ABC_transporter-like_ATP-bd"/>
</dbReference>
<dbReference type="Gene3D" id="3.40.50.300">
    <property type="entry name" value="P-loop containing nucleotide triphosphate hydrolases"/>
    <property type="match status" value="1"/>
</dbReference>
<keyword evidence="3" id="KW-0813">Transport</keyword>
<dbReference type="SUPFAM" id="SSF52540">
    <property type="entry name" value="P-loop containing nucleoside triphosphate hydrolases"/>
    <property type="match status" value="1"/>
</dbReference>
<feature type="region of interest" description="Disordered" evidence="6">
    <location>
        <begin position="363"/>
        <end position="390"/>
    </location>
</feature>
<comment type="caution">
    <text evidence="8">The sequence shown here is derived from an EMBL/GenBank/DDBJ whole genome shotgun (WGS) entry which is preliminary data.</text>
</comment>
<dbReference type="InterPro" id="IPR040582">
    <property type="entry name" value="OB_MalK-like"/>
</dbReference>
<dbReference type="CDD" id="cd03301">
    <property type="entry name" value="ABC_MalK_N"/>
    <property type="match status" value="1"/>
</dbReference>
<dbReference type="Gene3D" id="2.40.50.140">
    <property type="entry name" value="Nucleic acid-binding proteins"/>
    <property type="match status" value="1"/>
</dbReference>
<dbReference type="GO" id="GO:0055052">
    <property type="term" value="C:ATP-binding cassette (ABC) transporter complex, substrate-binding subunit-containing"/>
    <property type="evidence" value="ECO:0007669"/>
    <property type="project" value="TreeGrafter"/>
</dbReference>
<proteinExistence type="inferred from homology"/>
<evidence type="ECO:0000313" key="9">
    <source>
        <dbReference type="Proteomes" id="UP000542776"/>
    </source>
</evidence>
<comment type="subcellular location">
    <subcellularLocation>
        <location evidence="1">Cell inner membrane</location>
        <topology evidence="1">Peripheral membrane protein</topology>
    </subcellularLocation>
</comment>
<dbReference type="InterPro" id="IPR012340">
    <property type="entry name" value="NA-bd_OB-fold"/>
</dbReference>
<dbReference type="Gene3D" id="2.40.50.100">
    <property type="match status" value="1"/>
</dbReference>
<dbReference type="NCBIfam" id="NF008653">
    <property type="entry name" value="PRK11650.1"/>
    <property type="match status" value="1"/>
</dbReference>
<dbReference type="InterPro" id="IPR003593">
    <property type="entry name" value="AAA+_ATPase"/>
</dbReference>
<evidence type="ECO:0000256" key="4">
    <source>
        <dbReference type="ARBA" id="ARBA00022741"/>
    </source>
</evidence>
<evidence type="ECO:0000313" key="8">
    <source>
        <dbReference type="EMBL" id="MBB4000776.1"/>
    </source>
</evidence>
<evidence type="ECO:0000256" key="3">
    <source>
        <dbReference type="ARBA" id="ARBA00022448"/>
    </source>
</evidence>
<evidence type="ECO:0000256" key="5">
    <source>
        <dbReference type="ARBA" id="ARBA00022840"/>
    </source>
</evidence>
<comment type="similarity">
    <text evidence="2">Belongs to the ABC transporter superfamily.</text>
</comment>
<protein>
    <submittedName>
        <fullName evidence="8">Multiple sugar transport system ATP-binding protein</fullName>
    </submittedName>
</protein>
<evidence type="ECO:0000259" key="7">
    <source>
        <dbReference type="PROSITE" id="PS50893"/>
    </source>
</evidence>
<reference evidence="8 9" key="1">
    <citation type="submission" date="2020-08" db="EMBL/GenBank/DDBJ databases">
        <title>Genomic Encyclopedia of Type Strains, Phase IV (KMG-IV): sequencing the most valuable type-strain genomes for metagenomic binning, comparative biology and taxonomic classification.</title>
        <authorList>
            <person name="Goeker M."/>
        </authorList>
    </citation>
    <scope>NUCLEOTIDE SEQUENCE [LARGE SCALE GENOMIC DNA]</scope>
    <source>
        <strain evidence="8 9">DSM 102238</strain>
    </source>
</reference>
<dbReference type="FunFam" id="3.40.50.300:FF:000042">
    <property type="entry name" value="Maltose/maltodextrin ABC transporter, ATP-binding protein"/>
    <property type="match status" value="1"/>
</dbReference>
<dbReference type="PROSITE" id="PS00211">
    <property type="entry name" value="ABC_TRANSPORTER_1"/>
    <property type="match status" value="1"/>
</dbReference>
<dbReference type="GO" id="GO:0008643">
    <property type="term" value="P:carbohydrate transport"/>
    <property type="evidence" value="ECO:0007669"/>
    <property type="project" value="InterPro"/>
</dbReference>
<accession>A0A7W6H8Y3</accession>
<evidence type="ECO:0000256" key="6">
    <source>
        <dbReference type="SAM" id="MobiDB-lite"/>
    </source>
</evidence>
<name>A0A7W6H8Y3_9HYPH</name>
<feature type="domain" description="ABC transporter" evidence="7">
    <location>
        <begin position="12"/>
        <end position="242"/>
    </location>
</feature>
<dbReference type="PROSITE" id="PS50893">
    <property type="entry name" value="ABC_TRANSPORTER_2"/>
    <property type="match status" value="1"/>
</dbReference>
<sequence>MNQPPNPRAHQIEIERLNKHYGAFHALRDIDVRVPRGTFVALVGPSGCGKSTLLRTLAGLEQASSGDIRIAGESVTRLPPRKRDIAMVFQSYALYPHMRVSENMTYALRLRRMAREAIEAATTMAAKTLGISPLLEKYPRELSGGQRQRVAMGRAIVREPKVFLFDEPLSNLDAGLRVHMRGEIRRLHDRLGATSVYVTHDQIEAMTMADHIVVLRAGVVEQQGPPLELYDRPANTFVAGFIGSPAMNILPARIEPDGTSARIDGTENTVALDRRFEPGRAVLVGLRPEHLCLLDAKADGELSGVIETVESTGSATYIVARLGAHSVCVATATRRRERAGDALTLSILAKEVHLFDPQTGLRLKDATARTAKSPDDESEGLPCEKPTRPQ</sequence>
<keyword evidence="8" id="KW-0762">Sugar transport</keyword>
<evidence type="ECO:0000256" key="2">
    <source>
        <dbReference type="ARBA" id="ARBA00005417"/>
    </source>
</evidence>
<keyword evidence="9" id="KW-1185">Reference proteome</keyword>
<dbReference type="AlphaFoldDB" id="A0A7W6H8Y3"/>
<dbReference type="GO" id="GO:0140359">
    <property type="term" value="F:ABC-type transporter activity"/>
    <property type="evidence" value="ECO:0007669"/>
    <property type="project" value="InterPro"/>
</dbReference>
<dbReference type="PANTHER" id="PTHR43875:SF10">
    <property type="entry name" value="BLL2173 PROTEIN"/>
    <property type="match status" value="1"/>
</dbReference>
<dbReference type="Proteomes" id="UP000542776">
    <property type="component" value="Unassembled WGS sequence"/>
</dbReference>
<dbReference type="InterPro" id="IPR027417">
    <property type="entry name" value="P-loop_NTPase"/>
</dbReference>
<dbReference type="InterPro" id="IPR015855">
    <property type="entry name" value="ABC_transpr_MalK-like"/>
</dbReference>
<dbReference type="InterPro" id="IPR047641">
    <property type="entry name" value="ABC_transpr_MalK/UgpC-like"/>
</dbReference>
<dbReference type="SUPFAM" id="SSF50331">
    <property type="entry name" value="MOP-like"/>
    <property type="match status" value="1"/>
</dbReference>
<dbReference type="InterPro" id="IPR017871">
    <property type="entry name" value="ABC_transporter-like_CS"/>
</dbReference>
<dbReference type="SMART" id="SM00382">
    <property type="entry name" value="AAA"/>
    <property type="match status" value="1"/>
</dbReference>
<dbReference type="Pfam" id="PF00005">
    <property type="entry name" value="ABC_tran"/>
    <property type="match status" value="1"/>
</dbReference>
<dbReference type="GO" id="GO:0016887">
    <property type="term" value="F:ATP hydrolysis activity"/>
    <property type="evidence" value="ECO:0007669"/>
    <property type="project" value="InterPro"/>
</dbReference>
<keyword evidence="4" id="KW-0547">Nucleotide-binding</keyword>
<dbReference type="GO" id="GO:0005524">
    <property type="term" value="F:ATP binding"/>
    <property type="evidence" value="ECO:0007669"/>
    <property type="project" value="UniProtKB-KW"/>
</dbReference>
<dbReference type="PANTHER" id="PTHR43875">
    <property type="entry name" value="MALTODEXTRIN IMPORT ATP-BINDING PROTEIN MSMX"/>
    <property type="match status" value="1"/>
</dbReference>
<feature type="compositionally biased region" description="Basic and acidic residues" evidence="6">
    <location>
        <begin position="363"/>
        <end position="375"/>
    </location>
</feature>